<proteinExistence type="predicted"/>
<dbReference type="GO" id="GO:0008115">
    <property type="term" value="F:sarcosine oxidase activity"/>
    <property type="evidence" value="ECO:0007669"/>
    <property type="project" value="TreeGrafter"/>
</dbReference>
<organism evidence="5 6">
    <name type="scientific">Klenkia soli</name>
    <dbReference type="NCBI Taxonomy" id="1052260"/>
    <lineage>
        <taxon>Bacteria</taxon>
        <taxon>Bacillati</taxon>
        <taxon>Actinomycetota</taxon>
        <taxon>Actinomycetes</taxon>
        <taxon>Geodermatophilales</taxon>
        <taxon>Geodermatophilaceae</taxon>
        <taxon>Klenkia</taxon>
    </lineage>
</organism>
<evidence type="ECO:0000313" key="5">
    <source>
        <dbReference type="EMBL" id="SDP10710.1"/>
    </source>
</evidence>
<keyword evidence="6" id="KW-1185">Reference proteome</keyword>
<name>A0A1H0Q0W5_9ACTN</name>
<dbReference type="Proteomes" id="UP000199088">
    <property type="component" value="Unassembled WGS sequence"/>
</dbReference>
<dbReference type="RefSeq" id="WP_341350148.1">
    <property type="nucleotide sequence ID" value="NZ_FNIR01000010.1"/>
</dbReference>
<comment type="cofactor">
    <cofactor evidence="1">
        <name>FAD</name>
        <dbReference type="ChEBI" id="CHEBI:57692"/>
    </cofactor>
</comment>
<keyword evidence="4" id="KW-0560">Oxidoreductase</keyword>
<keyword evidence="2" id="KW-0285">Flavoprotein</keyword>
<protein>
    <submittedName>
        <fullName evidence="5">FAD dependent oxidoreductase</fullName>
    </submittedName>
</protein>
<dbReference type="GO" id="GO:0050660">
    <property type="term" value="F:flavin adenine dinucleotide binding"/>
    <property type="evidence" value="ECO:0007669"/>
    <property type="project" value="InterPro"/>
</dbReference>
<dbReference type="AlphaFoldDB" id="A0A1H0Q0W5"/>
<evidence type="ECO:0000256" key="3">
    <source>
        <dbReference type="ARBA" id="ARBA00022827"/>
    </source>
</evidence>
<dbReference type="Gene3D" id="3.30.9.10">
    <property type="entry name" value="D-Amino Acid Oxidase, subunit A, domain 2"/>
    <property type="match status" value="1"/>
</dbReference>
<gene>
    <name evidence="5" type="ORF">SAMN05660199_03167</name>
</gene>
<accession>A0A1H0Q0W5</accession>
<dbReference type="EMBL" id="FNIR01000010">
    <property type="protein sequence ID" value="SDP10710.1"/>
    <property type="molecule type" value="Genomic_DNA"/>
</dbReference>
<dbReference type="PANTHER" id="PTHR10961">
    <property type="entry name" value="PEROXISOMAL SARCOSINE OXIDASE"/>
    <property type="match status" value="1"/>
</dbReference>
<dbReference type="PANTHER" id="PTHR10961:SF7">
    <property type="entry name" value="FAD DEPENDENT OXIDOREDUCTASE DOMAIN-CONTAINING PROTEIN"/>
    <property type="match status" value="1"/>
</dbReference>
<dbReference type="InterPro" id="IPR036188">
    <property type="entry name" value="FAD/NAD-bd_sf"/>
</dbReference>
<evidence type="ECO:0000256" key="1">
    <source>
        <dbReference type="ARBA" id="ARBA00001974"/>
    </source>
</evidence>
<keyword evidence="3" id="KW-0274">FAD</keyword>
<evidence type="ECO:0000256" key="4">
    <source>
        <dbReference type="ARBA" id="ARBA00023002"/>
    </source>
</evidence>
<evidence type="ECO:0000256" key="2">
    <source>
        <dbReference type="ARBA" id="ARBA00022630"/>
    </source>
</evidence>
<reference evidence="6" key="1">
    <citation type="submission" date="2016-10" db="EMBL/GenBank/DDBJ databases">
        <authorList>
            <person name="Varghese N."/>
            <person name="Submissions S."/>
        </authorList>
    </citation>
    <scope>NUCLEOTIDE SEQUENCE [LARGE SCALE GENOMIC DNA]</scope>
    <source>
        <strain evidence="6">DSM 45843</strain>
    </source>
</reference>
<dbReference type="Gene3D" id="3.50.50.60">
    <property type="entry name" value="FAD/NAD(P)-binding domain"/>
    <property type="match status" value="1"/>
</dbReference>
<dbReference type="InterPro" id="IPR045170">
    <property type="entry name" value="MTOX"/>
</dbReference>
<sequence length="98" mass="10413">MGLGVMGTAAAAHLAARRQRVLGLERLGPAHYRGSNKGGAWITRQAYCQDPASEPLLRAYELWDRSADDFGADGASLTGVFLDRPDSPTVAGSLLADR</sequence>
<evidence type="ECO:0000313" key="6">
    <source>
        <dbReference type="Proteomes" id="UP000199088"/>
    </source>
</evidence>
<dbReference type="STRING" id="1052260.SAMN05660199_03167"/>